<name>A0A382BSU3_9ZZZZ</name>
<sequence length="292" mass="31023">MGMDVSASFGAARDSVAMFYHNKEQFACNSMEQIFSPVQIVRGNRGNPSSATPGLEPVLGVIDENGPFSGASSQAGAVGPTRLELDPYFSEAFGASESYNACITNTDFILMINDGYDARNEVQGGELNIRKVKDRNEIQNVRVNALRGPLLVSGWGFDLEGKPARATEDGGNAPAGGAAGVYGDRTNWCTGPVNLIWDKQRQVWQGGQQIVCGKVTGTVSPPNNVSEGGYTSFELEIFGGGSGTVQCHNHDPHLDLSGATGDIFMVAIRVGYEWIPIYSGGYTDPDQAAGQS</sequence>
<gene>
    <name evidence="1" type="ORF">METZ01_LOCUS169356</name>
</gene>
<accession>A0A382BSU3</accession>
<reference evidence="1" key="1">
    <citation type="submission" date="2018-05" db="EMBL/GenBank/DDBJ databases">
        <authorList>
            <person name="Lanie J.A."/>
            <person name="Ng W.-L."/>
            <person name="Kazmierczak K.M."/>
            <person name="Andrzejewski T.M."/>
            <person name="Davidsen T.M."/>
            <person name="Wayne K.J."/>
            <person name="Tettelin H."/>
            <person name="Glass J.I."/>
            <person name="Rusch D."/>
            <person name="Podicherti R."/>
            <person name="Tsui H.-C.T."/>
            <person name="Winkler M.E."/>
        </authorList>
    </citation>
    <scope>NUCLEOTIDE SEQUENCE</scope>
</reference>
<feature type="non-terminal residue" evidence="1">
    <location>
        <position position="292"/>
    </location>
</feature>
<organism evidence="1">
    <name type="scientific">marine metagenome</name>
    <dbReference type="NCBI Taxonomy" id="408172"/>
    <lineage>
        <taxon>unclassified sequences</taxon>
        <taxon>metagenomes</taxon>
        <taxon>ecological metagenomes</taxon>
    </lineage>
</organism>
<dbReference type="AlphaFoldDB" id="A0A382BSU3"/>
<proteinExistence type="predicted"/>
<evidence type="ECO:0000313" key="1">
    <source>
        <dbReference type="EMBL" id="SVB16502.1"/>
    </source>
</evidence>
<protein>
    <submittedName>
        <fullName evidence="1">Uncharacterized protein</fullName>
    </submittedName>
</protein>
<dbReference type="EMBL" id="UINC01031061">
    <property type="protein sequence ID" value="SVB16502.1"/>
    <property type="molecule type" value="Genomic_DNA"/>
</dbReference>